<dbReference type="PANTHER" id="PTHR22993">
    <property type="entry name" value="FORMAMIDOPYRIMIDINE-DNA GLYCOSYLASE"/>
    <property type="match status" value="1"/>
</dbReference>
<dbReference type="OrthoDB" id="9800855at2"/>
<evidence type="ECO:0000256" key="5">
    <source>
        <dbReference type="ARBA" id="ARBA00022763"/>
    </source>
</evidence>
<dbReference type="Pfam" id="PF06831">
    <property type="entry name" value="H2TH"/>
    <property type="match status" value="1"/>
</dbReference>
<dbReference type="NCBIfam" id="TIGR00577">
    <property type="entry name" value="fpg"/>
    <property type="match status" value="1"/>
</dbReference>
<dbReference type="InterPro" id="IPR015887">
    <property type="entry name" value="DNA_glyclase_Znf_dom_DNA_BS"/>
</dbReference>
<dbReference type="NCBIfam" id="NF002211">
    <property type="entry name" value="PRK01103.1"/>
    <property type="match status" value="1"/>
</dbReference>
<dbReference type="PROSITE" id="PS01242">
    <property type="entry name" value="ZF_FPG_1"/>
    <property type="match status" value="1"/>
</dbReference>
<keyword evidence="7 15" id="KW-0378">Hydrolase</keyword>
<dbReference type="GO" id="GO:0003684">
    <property type="term" value="F:damaged DNA binding"/>
    <property type="evidence" value="ECO:0007669"/>
    <property type="project" value="InterPro"/>
</dbReference>
<dbReference type="SMART" id="SM01232">
    <property type="entry name" value="H2TH"/>
    <property type="match status" value="1"/>
</dbReference>
<feature type="binding site" evidence="15">
    <location>
        <position position="114"/>
    </location>
    <ligand>
        <name>DNA</name>
        <dbReference type="ChEBI" id="CHEBI:16991"/>
    </ligand>
</feature>
<evidence type="ECO:0000256" key="14">
    <source>
        <dbReference type="ARBA" id="ARBA00044632"/>
    </source>
</evidence>
<dbReference type="SUPFAM" id="SSF81624">
    <property type="entry name" value="N-terminal domain of MutM-like DNA repair proteins"/>
    <property type="match status" value="1"/>
</dbReference>
<dbReference type="InterPro" id="IPR035937">
    <property type="entry name" value="FPG_N"/>
</dbReference>
<reference evidence="16 17" key="1">
    <citation type="submission" date="2017-06" db="EMBL/GenBank/DDBJ databases">
        <title>Neisseria chenwenguii sp. nov., isolated from the intestinal contents of Tibetan Plateau Pika in Yushu, Qinghai Province, China.</title>
        <authorList>
            <person name="Zhang G."/>
        </authorList>
    </citation>
    <scope>NUCLEOTIDE SEQUENCE [LARGE SCALE GENOMIC DNA]</scope>
    <source>
        <strain evidence="16 17">10023</strain>
    </source>
</reference>
<keyword evidence="11 15" id="KW-0456">Lyase</keyword>
<comment type="function">
    <text evidence="15">Involved in base excision repair of DNA damaged by oxidation or by mutagenic agents. Acts as DNA glycosylase that recognizes and removes damaged bases. Has a preference for oxidized purines, such as 7,8-dihydro-8-oxoguanine (8-oxoG). Has AP (apurinic/apyrimidinic) lyase activity and introduces nicks in the DNA strand. Cleaves the DNA backbone by beta-delta elimination to generate a single-strand break at the site of the removed base with both 3'- and 5'-phosphates.</text>
</comment>
<dbReference type="FunFam" id="1.10.8.50:FF:000003">
    <property type="entry name" value="Formamidopyrimidine-DNA glycosylase"/>
    <property type="match status" value="1"/>
</dbReference>
<dbReference type="GO" id="GO:0140078">
    <property type="term" value="F:class I DNA-(apurinic or apyrimidinic site) endonuclease activity"/>
    <property type="evidence" value="ECO:0007669"/>
    <property type="project" value="UniProtKB-EC"/>
</dbReference>
<evidence type="ECO:0000256" key="2">
    <source>
        <dbReference type="ARBA" id="ARBA00009409"/>
    </source>
</evidence>
<comment type="catalytic activity">
    <reaction evidence="14 15">
        <text>2'-deoxyribonucleotide-(2'-deoxyribose 5'-phosphate)-2'-deoxyribonucleotide-DNA = a 3'-end 2'-deoxyribonucleotide-(2,3-dehydro-2,3-deoxyribose 5'-phosphate)-DNA + a 5'-end 5'-phospho-2'-deoxyribonucleoside-DNA + H(+)</text>
        <dbReference type="Rhea" id="RHEA:66592"/>
        <dbReference type="Rhea" id="RHEA-COMP:13180"/>
        <dbReference type="Rhea" id="RHEA-COMP:16897"/>
        <dbReference type="Rhea" id="RHEA-COMP:17067"/>
        <dbReference type="ChEBI" id="CHEBI:15378"/>
        <dbReference type="ChEBI" id="CHEBI:136412"/>
        <dbReference type="ChEBI" id="CHEBI:157695"/>
        <dbReference type="ChEBI" id="CHEBI:167181"/>
        <dbReference type="EC" id="4.2.99.18"/>
    </reaction>
</comment>
<protein>
    <recommendedName>
        <fullName evidence="15">Formamidopyrimidine-DNA glycosylase</fullName>
        <shortName evidence="15">Fapy-DNA glycosylase</shortName>
        <ecNumber evidence="15">3.2.2.23</ecNumber>
    </recommendedName>
    <alternativeName>
        <fullName evidence="15">DNA-(apurinic or apyrimidinic site) lyase MutM</fullName>
        <shortName evidence="15">AP lyase MutM</shortName>
        <ecNumber evidence="15">4.2.99.18</ecNumber>
    </alternativeName>
</protein>
<dbReference type="Gene3D" id="1.10.8.50">
    <property type="match status" value="1"/>
</dbReference>
<dbReference type="PANTHER" id="PTHR22993:SF9">
    <property type="entry name" value="FORMAMIDOPYRIMIDINE-DNA GLYCOSYLASE"/>
    <property type="match status" value="1"/>
</dbReference>
<dbReference type="InterPro" id="IPR020629">
    <property type="entry name" value="FPG_Glyclase"/>
</dbReference>
<evidence type="ECO:0000256" key="15">
    <source>
        <dbReference type="HAMAP-Rule" id="MF_00103"/>
    </source>
</evidence>
<dbReference type="InterPro" id="IPR010663">
    <property type="entry name" value="Znf_FPG/IleRS"/>
</dbReference>
<dbReference type="InterPro" id="IPR010979">
    <property type="entry name" value="Ribosomal_uS13-like_H2TH"/>
</dbReference>
<dbReference type="InterPro" id="IPR015886">
    <property type="entry name" value="H2TH_FPG"/>
</dbReference>
<feature type="active site" description="Proton donor; for delta-elimination activity" evidence="15">
    <location>
        <position position="265"/>
    </location>
</feature>
<dbReference type="GO" id="GO:0006284">
    <property type="term" value="P:base-excision repair"/>
    <property type="evidence" value="ECO:0007669"/>
    <property type="project" value="InterPro"/>
</dbReference>
<evidence type="ECO:0000256" key="13">
    <source>
        <dbReference type="ARBA" id="ARBA00023295"/>
    </source>
</evidence>
<dbReference type="RefSeq" id="WP_089035437.1">
    <property type="nucleotide sequence ID" value="NZ_CP022278.1"/>
</dbReference>
<dbReference type="KEGG" id="nei:BG910_02210"/>
<feature type="binding site" evidence="15">
    <location>
        <position position="95"/>
    </location>
    <ligand>
        <name>DNA</name>
        <dbReference type="ChEBI" id="CHEBI:16991"/>
    </ligand>
</feature>
<dbReference type="HAMAP" id="MF_00103">
    <property type="entry name" value="Fapy_DNA_glycosyl"/>
    <property type="match status" value="1"/>
</dbReference>
<dbReference type="PROSITE" id="PS51068">
    <property type="entry name" value="FPG_CAT"/>
    <property type="match status" value="1"/>
</dbReference>
<dbReference type="EC" id="3.2.2.23" evidence="15"/>
<organism evidence="16 17">
    <name type="scientific">Neisseria chenwenguii</name>
    <dbReference type="NCBI Taxonomy" id="1853278"/>
    <lineage>
        <taxon>Bacteria</taxon>
        <taxon>Pseudomonadati</taxon>
        <taxon>Pseudomonadota</taxon>
        <taxon>Betaproteobacteria</taxon>
        <taxon>Neisseriales</taxon>
        <taxon>Neisseriaceae</taxon>
        <taxon>Neisseria</taxon>
    </lineage>
</organism>
<evidence type="ECO:0000256" key="8">
    <source>
        <dbReference type="ARBA" id="ARBA00022833"/>
    </source>
</evidence>
<dbReference type="SMART" id="SM00898">
    <property type="entry name" value="Fapy_DNA_glyco"/>
    <property type="match status" value="1"/>
</dbReference>
<keyword evidence="12 15" id="KW-0511">Multifunctional enzyme</keyword>
<dbReference type="Pfam" id="PF06827">
    <property type="entry name" value="zf-FPG_IleRS"/>
    <property type="match status" value="1"/>
</dbReference>
<evidence type="ECO:0000256" key="3">
    <source>
        <dbReference type="ARBA" id="ARBA00011245"/>
    </source>
</evidence>
<comment type="cofactor">
    <cofactor evidence="15">
        <name>Zn(2+)</name>
        <dbReference type="ChEBI" id="CHEBI:29105"/>
    </cofactor>
    <text evidence="15">Binds 1 zinc ion per subunit.</text>
</comment>
<dbReference type="InterPro" id="IPR000214">
    <property type="entry name" value="Znf_DNA_glyclase/AP_lyase"/>
</dbReference>
<evidence type="ECO:0000256" key="12">
    <source>
        <dbReference type="ARBA" id="ARBA00023268"/>
    </source>
</evidence>
<keyword evidence="6 15" id="KW-0863">Zinc-finger</keyword>
<feature type="active site" description="Proton donor; for beta-elimination activity" evidence="15">
    <location>
        <position position="58"/>
    </location>
</feature>
<keyword evidence="17" id="KW-1185">Reference proteome</keyword>
<dbReference type="Gene3D" id="3.20.190.10">
    <property type="entry name" value="MutM-like, N-terminal"/>
    <property type="match status" value="1"/>
</dbReference>
<feature type="active site" description="Proton donor" evidence="15">
    <location>
        <position position="3"/>
    </location>
</feature>
<comment type="subunit">
    <text evidence="3 15">Monomer.</text>
</comment>
<dbReference type="FunFam" id="3.20.190.10:FF:000001">
    <property type="entry name" value="Formamidopyrimidine-DNA glycosylase"/>
    <property type="match status" value="1"/>
</dbReference>
<comment type="catalytic activity">
    <reaction evidence="1 15">
        <text>Hydrolysis of DNA containing ring-opened 7-methylguanine residues, releasing 2,6-diamino-4-hydroxy-5-(N-methyl)formamidopyrimidine.</text>
        <dbReference type="EC" id="3.2.2.23"/>
    </reaction>
</comment>
<dbReference type="Pfam" id="PF01149">
    <property type="entry name" value="Fapy_DNA_glyco"/>
    <property type="match status" value="1"/>
</dbReference>
<dbReference type="SUPFAM" id="SSF57716">
    <property type="entry name" value="Glucocorticoid receptor-like (DNA-binding domain)"/>
    <property type="match status" value="1"/>
</dbReference>
<keyword evidence="4 15" id="KW-0479">Metal-binding</keyword>
<accession>A0A220S028</accession>
<evidence type="ECO:0000256" key="10">
    <source>
        <dbReference type="ARBA" id="ARBA00023204"/>
    </source>
</evidence>
<dbReference type="EMBL" id="CP022278">
    <property type="protein sequence ID" value="ASK26716.1"/>
    <property type="molecule type" value="Genomic_DNA"/>
</dbReference>
<dbReference type="CDD" id="cd08966">
    <property type="entry name" value="EcFpg-like_N"/>
    <property type="match status" value="1"/>
</dbReference>
<evidence type="ECO:0000256" key="1">
    <source>
        <dbReference type="ARBA" id="ARBA00001668"/>
    </source>
</evidence>
<keyword evidence="8 15" id="KW-0862">Zinc</keyword>
<evidence type="ECO:0000313" key="17">
    <source>
        <dbReference type="Proteomes" id="UP000198238"/>
    </source>
</evidence>
<dbReference type="EC" id="4.2.99.18" evidence="15"/>
<dbReference type="GO" id="GO:0034039">
    <property type="term" value="F:8-oxo-7,8-dihydroguanine DNA N-glycosylase activity"/>
    <property type="evidence" value="ECO:0007669"/>
    <property type="project" value="TreeGrafter"/>
</dbReference>
<dbReference type="InterPro" id="IPR012319">
    <property type="entry name" value="FPG_cat"/>
</dbReference>
<dbReference type="SUPFAM" id="SSF46946">
    <property type="entry name" value="S13-like H2TH domain"/>
    <property type="match status" value="1"/>
</dbReference>
<keyword evidence="9 15" id="KW-0238">DNA-binding</keyword>
<name>A0A220S028_9NEIS</name>
<dbReference type="GO" id="GO:0008270">
    <property type="term" value="F:zinc ion binding"/>
    <property type="evidence" value="ECO:0007669"/>
    <property type="project" value="UniProtKB-UniRule"/>
</dbReference>
<evidence type="ECO:0000313" key="16">
    <source>
        <dbReference type="EMBL" id="ASK26716.1"/>
    </source>
</evidence>
<keyword evidence="13 15" id="KW-0326">Glycosidase</keyword>
<dbReference type="AlphaFoldDB" id="A0A220S028"/>
<evidence type="ECO:0000256" key="6">
    <source>
        <dbReference type="ARBA" id="ARBA00022771"/>
    </source>
</evidence>
<evidence type="ECO:0000256" key="9">
    <source>
        <dbReference type="ARBA" id="ARBA00023125"/>
    </source>
</evidence>
<sequence>MPELPEVETTLRGVAPHITGKTVKQAVLRQTKLRWPLRADLPEILAGQTVENCARRAKYLIVQFQTGILLIHLGMSGSLRIFTAGDARIGAPDKHDHIDIVFSDGTILRYHDPRKFGAMLWYEGIAETHPLLEKLGVEPLSAEFDAAYLYGRLKTQKRAVKTALMDNAVVVGVGNIYANESLFKAGILPQRPADKVSRKECALLVETIKTVLARAIETGGSTLRDFVNSDGKSGYFQQEYTVYGRHNEPCVKCGSLIQKAVIGQRGTFYCAHCQK</sequence>
<keyword evidence="10 15" id="KW-0234">DNA repair</keyword>
<evidence type="ECO:0000256" key="4">
    <source>
        <dbReference type="ARBA" id="ARBA00022723"/>
    </source>
</evidence>
<feature type="active site" description="Schiff-base intermediate with DNA" evidence="15">
    <location>
        <position position="2"/>
    </location>
</feature>
<gene>
    <name evidence="15" type="primary">mutM</name>
    <name evidence="15" type="synonym">fpg</name>
    <name evidence="16" type="ORF">BG910_02210</name>
</gene>
<keyword evidence="5 15" id="KW-0227">DNA damage</keyword>
<dbReference type="Proteomes" id="UP000198238">
    <property type="component" value="Chromosome"/>
</dbReference>
<comment type="similarity">
    <text evidence="2 15">Belongs to the FPG family.</text>
</comment>
<evidence type="ECO:0000256" key="11">
    <source>
        <dbReference type="ARBA" id="ARBA00023239"/>
    </source>
</evidence>
<evidence type="ECO:0000256" key="7">
    <source>
        <dbReference type="ARBA" id="ARBA00022801"/>
    </source>
</evidence>
<dbReference type="PROSITE" id="PS51066">
    <property type="entry name" value="ZF_FPG_2"/>
    <property type="match status" value="1"/>
</dbReference>
<comment type="caution">
    <text evidence="15">Lacks conserved residue(s) required for the propagation of feature annotation.</text>
</comment>
<proteinExistence type="inferred from homology"/>